<comment type="caution">
    <text evidence="2">The sequence shown here is derived from an EMBL/GenBank/DDBJ whole genome shotgun (WGS) entry which is preliminary data.</text>
</comment>
<evidence type="ECO:0000256" key="1">
    <source>
        <dbReference type="SAM" id="MobiDB-lite"/>
    </source>
</evidence>
<gene>
    <name evidence="2" type="ORF">HKK74_31210</name>
</gene>
<keyword evidence="3" id="KW-1185">Reference proteome</keyword>
<evidence type="ECO:0000313" key="3">
    <source>
        <dbReference type="Proteomes" id="UP000805614"/>
    </source>
</evidence>
<proteinExistence type="predicted"/>
<dbReference type="Proteomes" id="UP000805614">
    <property type="component" value="Unassembled WGS sequence"/>
</dbReference>
<accession>A0ABR7LYK0</accession>
<feature type="region of interest" description="Disordered" evidence="1">
    <location>
        <begin position="1"/>
        <end position="34"/>
    </location>
</feature>
<protein>
    <submittedName>
        <fullName evidence="2">Uncharacterized protein</fullName>
    </submittedName>
</protein>
<reference evidence="2 3" key="1">
    <citation type="submission" date="2020-06" db="EMBL/GenBank/DDBJ databases">
        <title>Actinomadura xiongansis sp. nov., isolated from soil of Baiyangdian.</title>
        <authorList>
            <person name="Zhang X."/>
        </authorList>
    </citation>
    <scope>NUCLEOTIDE SEQUENCE [LARGE SCALE GENOMIC DNA]</scope>
    <source>
        <strain evidence="2 3">HBUM206468</strain>
    </source>
</reference>
<organism evidence="2 3">
    <name type="scientific">Actinomadura alba</name>
    <dbReference type="NCBI Taxonomy" id="406431"/>
    <lineage>
        <taxon>Bacteria</taxon>
        <taxon>Bacillati</taxon>
        <taxon>Actinomycetota</taxon>
        <taxon>Actinomycetes</taxon>
        <taxon>Streptosporangiales</taxon>
        <taxon>Thermomonosporaceae</taxon>
        <taxon>Actinomadura</taxon>
    </lineage>
</organism>
<evidence type="ECO:0000313" key="2">
    <source>
        <dbReference type="EMBL" id="MBC6469927.1"/>
    </source>
</evidence>
<name>A0ABR7LYK0_9ACTN</name>
<dbReference type="EMBL" id="JABVEC010000033">
    <property type="protein sequence ID" value="MBC6469927.1"/>
    <property type="molecule type" value="Genomic_DNA"/>
</dbReference>
<sequence length="74" mass="8019">MPAAREVAVPAQDRVRGDDQMQLPQPGAGESVQQSGEQSAVYRGEAWLAGLPLQDRELVAQRQDLDVLVGVAHR</sequence>
<dbReference type="RefSeq" id="WP_187246974.1">
    <property type="nucleotide sequence ID" value="NZ_BAAAOK010000004.1"/>
</dbReference>